<evidence type="ECO:0000313" key="1">
    <source>
        <dbReference type="EMBL" id="GBC04914.1"/>
    </source>
</evidence>
<name>A0A2Z6RQJ1_9GLOM</name>
<comment type="caution">
    <text evidence="1">The sequence shown here is derived from an EMBL/GenBank/DDBJ whole genome shotgun (WGS) entry which is preliminary data.</text>
</comment>
<proteinExistence type="predicted"/>
<sequence>MLLKYVIKSNEINLRIVLNVNLNGNVRDFYVTSGFHKIFMLEFRFTWIKEAVRCSGSKGASNTCQIRYVYKYEKYDEIVCLSMREHNYTLKDHAVFQTKVQARP</sequence>
<dbReference type="EMBL" id="BEXD01003975">
    <property type="protein sequence ID" value="GBC04914.1"/>
    <property type="molecule type" value="Genomic_DNA"/>
</dbReference>
<reference evidence="1 2" key="1">
    <citation type="submission" date="2017-11" db="EMBL/GenBank/DDBJ databases">
        <title>The genome of Rhizophagus clarus HR1 reveals common genetic basis of auxotrophy among arbuscular mycorrhizal fungi.</title>
        <authorList>
            <person name="Kobayashi Y."/>
        </authorList>
    </citation>
    <scope>NUCLEOTIDE SEQUENCE [LARGE SCALE GENOMIC DNA]</scope>
    <source>
        <strain evidence="1 2">HR1</strain>
    </source>
</reference>
<dbReference type="AlphaFoldDB" id="A0A2Z6RQJ1"/>
<accession>A0A2Z6RQJ1</accession>
<protein>
    <submittedName>
        <fullName evidence="1">Uncharacterized protein</fullName>
    </submittedName>
</protein>
<keyword evidence="2" id="KW-1185">Reference proteome</keyword>
<evidence type="ECO:0000313" key="2">
    <source>
        <dbReference type="Proteomes" id="UP000247702"/>
    </source>
</evidence>
<gene>
    <name evidence="1" type="ORF">RclHR1_05940005</name>
</gene>
<dbReference type="Proteomes" id="UP000247702">
    <property type="component" value="Unassembled WGS sequence"/>
</dbReference>
<organism evidence="1 2">
    <name type="scientific">Rhizophagus clarus</name>
    <dbReference type="NCBI Taxonomy" id="94130"/>
    <lineage>
        <taxon>Eukaryota</taxon>
        <taxon>Fungi</taxon>
        <taxon>Fungi incertae sedis</taxon>
        <taxon>Mucoromycota</taxon>
        <taxon>Glomeromycotina</taxon>
        <taxon>Glomeromycetes</taxon>
        <taxon>Glomerales</taxon>
        <taxon>Glomeraceae</taxon>
        <taxon>Rhizophagus</taxon>
    </lineage>
</organism>